<dbReference type="OrthoDB" id="1809700at2"/>
<name>A0A1I6ECC8_9FIRM</name>
<dbReference type="InterPro" id="IPR026870">
    <property type="entry name" value="Zinc_ribbon_dom"/>
</dbReference>
<dbReference type="STRING" id="39060.SAMN05660706_13547"/>
<protein>
    <recommendedName>
        <fullName evidence="1">Zinc-ribbon domain-containing protein</fullName>
    </recommendedName>
</protein>
<dbReference type="Proteomes" id="UP000199584">
    <property type="component" value="Unassembled WGS sequence"/>
</dbReference>
<dbReference type="AlphaFoldDB" id="A0A1I6ECC8"/>
<feature type="domain" description="Zinc-ribbon" evidence="1">
    <location>
        <begin position="4"/>
        <end position="22"/>
    </location>
</feature>
<accession>A0A1I6ECC8</accession>
<dbReference type="RefSeq" id="WP_092486986.1">
    <property type="nucleotide sequence ID" value="NZ_FOYM01000035.1"/>
</dbReference>
<evidence type="ECO:0000313" key="3">
    <source>
        <dbReference type="Proteomes" id="UP000199584"/>
    </source>
</evidence>
<evidence type="ECO:0000259" key="1">
    <source>
        <dbReference type="Pfam" id="PF13240"/>
    </source>
</evidence>
<proteinExistence type="predicted"/>
<sequence>MQCKCGNELPEEFRFCPACGKPAPKPQNPVPRIADELEIKQVDPMLSPVEAARLLKISRWKLDELRIQKKLPPNCYVIISGKKKKTIRYRAKELLNWAGTVEGPLTTAG</sequence>
<reference evidence="3" key="1">
    <citation type="submission" date="2016-10" db="EMBL/GenBank/DDBJ databases">
        <authorList>
            <person name="Varghese N."/>
            <person name="Submissions S."/>
        </authorList>
    </citation>
    <scope>NUCLEOTIDE SEQUENCE [LARGE SCALE GENOMIC DNA]</scope>
    <source>
        <strain evidence="3">DSM 3669</strain>
    </source>
</reference>
<evidence type="ECO:0000313" key="2">
    <source>
        <dbReference type="EMBL" id="SFR15409.1"/>
    </source>
</evidence>
<gene>
    <name evidence="2" type="ORF">SAMN05660706_13547</name>
</gene>
<dbReference type="Pfam" id="PF13240">
    <property type="entry name" value="Zn_Ribbon_1"/>
    <property type="match status" value="1"/>
</dbReference>
<organism evidence="2 3">
    <name type="scientific">Desulfoscipio geothermicus DSM 3669</name>
    <dbReference type="NCBI Taxonomy" id="1121426"/>
    <lineage>
        <taxon>Bacteria</taxon>
        <taxon>Bacillati</taxon>
        <taxon>Bacillota</taxon>
        <taxon>Clostridia</taxon>
        <taxon>Eubacteriales</taxon>
        <taxon>Desulfallaceae</taxon>
        <taxon>Desulfoscipio</taxon>
    </lineage>
</organism>
<dbReference type="EMBL" id="FOYM01000035">
    <property type="protein sequence ID" value="SFR15409.1"/>
    <property type="molecule type" value="Genomic_DNA"/>
</dbReference>
<keyword evidence="3" id="KW-1185">Reference proteome</keyword>